<dbReference type="EMBL" id="BK032815">
    <property type="protein sequence ID" value="DAF61679.1"/>
    <property type="molecule type" value="Genomic_DNA"/>
</dbReference>
<organism evidence="1">
    <name type="scientific">Siphoviridae sp. ct1IF5</name>
    <dbReference type="NCBI Taxonomy" id="2827765"/>
    <lineage>
        <taxon>Viruses</taxon>
        <taxon>Duplodnaviria</taxon>
        <taxon>Heunggongvirae</taxon>
        <taxon>Uroviricota</taxon>
        <taxon>Caudoviricetes</taxon>
    </lineage>
</organism>
<protein>
    <submittedName>
        <fullName evidence="1">Uncharacterized protein</fullName>
    </submittedName>
</protein>
<name>A0A8S5TFC3_9CAUD</name>
<accession>A0A8S5TFC3</accession>
<proteinExistence type="predicted"/>
<sequence>MSFSLYAHRLTDLLISAFTFTFSPSQAFSSFYLIYIFSTRTKEIYVYCATQTPLQTSHSYHLYHLEQQIQQYRSIYE</sequence>
<reference evidence="1" key="1">
    <citation type="journal article" date="2021" name="Proc. Natl. Acad. Sci. U.S.A.">
        <title>A Catalog of Tens of Thousands of Viruses from Human Metagenomes Reveals Hidden Associations with Chronic Diseases.</title>
        <authorList>
            <person name="Tisza M.J."/>
            <person name="Buck C.B."/>
        </authorList>
    </citation>
    <scope>NUCLEOTIDE SEQUENCE</scope>
    <source>
        <strain evidence="1">Ct1IF5</strain>
    </source>
</reference>
<evidence type="ECO:0000313" key="1">
    <source>
        <dbReference type="EMBL" id="DAF61679.1"/>
    </source>
</evidence>